<keyword evidence="6" id="KW-1185">Reference proteome</keyword>
<accession>A0A1Y2B1D1</accession>
<gene>
    <name evidence="5" type="ORF">LY90DRAFT_705686</name>
</gene>
<protein>
    <recommendedName>
        <fullName evidence="4">SF3 helicase domain-containing protein</fullName>
    </recommendedName>
</protein>
<keyword evidence="1" id="KW-0547">Nucleotide-binding</keyword>
<name>A0A1Y2B1D1_9FUNG</name>
<dbReference type="GO" id="GO:0016787">
    <property type="term" value="F:hydrolase activity"/>
    <property type="evidence" value="ECO:0007669"/>
    <property type="project" value="UniProtKB-KW"/>
</dbReference>
<evidence type="ECO:0000256" key="3">
    <source>
        <dbReference type="ARBA" id="ARBA00022840"/>
    </source>
</evidence>
<comment type="caution">
    <text evidence="5">The sequence shown here is derived from an EMBL/GenBank/DDBJ whole genome shotgun (WGS) entry which is preliminary data.</text>
</comment>
<evidence type="ECO:0000313" key="5">
    <source>
        <dbReference type="EMBL" id="ORY28546.1"/>
    </source>
</evidence>
<evidence type="ECO:0000259" key="4">
    <source>
        <dbReference type="PROSITE" id="PS51206"/>
    </source>
</evidence>
<evidence type="ECO:0000313" key="6">
    <source>
        <dbReference type="Proteomes" id="UP000193920"/>
    </source>
</evidence>
<dbReference type="STRING" id="1754190.A0A1Y2B1D1"/>
<evidence type="ECO:0000256" key="2">
    <source>
        <dbReference type="ARBA" id="ARBA00022801"/>
    </source>
</evidence>
<sequence>MDIYDSLLIDKIKLITIDKYLSIFGKRINGDIICTLFTIFNLGYILYDDQWYHFNENYHGWRIITDMEILQEMNVNLVCSILKKCNMVNYTIDLTKISQYINIGNISSKSVDRMRSNLFLSGFKNKLDKKPILRFLDCVYDFELKSSRPGRPNDFFLRRYFVDEELIDYILKILASTLTPGNKLRSLLFFIGNGRNGKTALANILKFALGEYAAIPNVSLFLGKSVSSDKANPHMVELNNAHLAICEEPDGRSVSITGDAKAITGNVGYIKARSLYKDLENIFIDLLPIINTNDKLTINNVDTALMDRIIVIPFTQRFIPKYMGSKREENEKFADILWQGNHSKIFAPAFMKLLLDHYQNDYTNLTPPKKVYDATYEFILRGDHPGRFIKQRLCYTGNEQDKIKLEDVYIIYKKWYKNYVNGGVFHYTTEDLRLDFAKYKVYFEQISNSTSKENKCPQTVDILKGYKFY</sequence>
<organism evidence="5 6">
    <name type="scientific">Neocallimastix californiae</name>
    <dbReference type="NCBI Taxonomy" id="1754190"/>
    <lineage>
        <taxon>Eukaryota</taxon>
        <taxon>Fungi</taxon>
        <taxon>Fungi incertae sedis</taxon>
        <taxon>Chytridiomycota</taxon>
        <taxon>Chytridiomycota incertae sedis</taxon>
        <taxon>Neocallimastigomycetes</taxon>
        <taxon>Neocallimastigales</taxon>
        <taxon>Neocallimastigaceae</taxon>
        <taxon>Neocallimastix</taxon>
    </lineage>
</organism>
<dbReference type="SUPFAM" id="SSF52540">
    <property type="entry name" value="P-loop containing nucleoside triphosphate hydrolases"/>
    <property type="match status" value="1"/>
</dbReference>
<keyword evidence="3" id="KW-0067">ATP-binding</keyword>
<dbReference type="OrthoDB" id="2155162at2759"/>
<dbReference type="InterPro" id="IPR014015">
    <property type="entry name" value="Helicase_SF3_DNA-vir"/>
</dbReference>
<dbReference type="InterPro" id="IPR051620">
    <property type="entry name" value="ORF904-like_C"/>
</dbReference>
<feature type="domain" description="SF3 helicase" evidence="4">
    <location>
        <begin position="165"/>
        <end position="327"/>
    </location>
</feature>
<dbReference type="AlphaFoldDB" id="A0A1Y2B1D1"/>
<dbReference type="PANTHER" id="PTHR35372:SF2">
    <property type="entry name" value="SF3 HELICASE DOMAIN-CONTAINING PROTEIN"/>
    <property type="match status" value="1"/>
</dbReference>
<evidence type="ECO:0000256" key="1">
    <source>
        <dbReference type="ARBA" id="ARBA00022741"/>
    </source>
</evidence>
<dbReference type="InterPro" id="IPR027417">
    <property type="entry name" value="P-loop_NTPase"/>
</dbReference>
<keyword evidence="2" id="KW-0378">Hydrolase</keyword>
<proteinExistence type="predicted"/>
<dbReference type="PROSITE" id="PS51206">
    <property type="entry name" value="SF3_HELICASE_1"/>
    <property type="match status" value="1"/>
</dbReference>
<dbReference type="Gene3D" id="3.40.50.300">
    <property type="entry name" value="P-loop containing nucleotide triphosphate hydrolases"/>
    <property type="match status" value="1"/>
</dbReference>
<dbReference type="EMBL" id="MCOG01000185">
    <property type="protein sequence ID" value="ORY28546.1"/>
    <property type="molecule type" value="Genomic_DNA"/>
</dbReference>
<reference evidence="5 6" key="1">
    <citation type="submission" date="2016-08" db="EMBL/GenBank/DDBJ databases">
        <title>A Parts List for Fungal Cellulosomes Revealed by Comparative Genomics.</title>
        <authorList>
            <consortium name="DOE Joint Genome Institute"/>
            <person name="Haitjema C.H."/>
            <person name="Gilmore S.P."/>
            <person name="Henske J.K."/>
            <person name="Solomon K.V."/>
            <person name="De Groot R."/>
            <person name="Kuo A."/>
            <person name="Mondo S.J."/>
            <person name="Salamov A.A."/>
            <person name="Labutti K."/>
            <person name="Zhao Z."/>
            <person name="Chiniquy J."/>
            <person name="Barry K."/>
            <person name="Brewer H.M."/>
            <person name="Purvine S.O."/>
            <person name="Wright A.T."/>
            <person name="Boxma B."/>
            <person name="Van Alen T."/>
            <person name="Hackstein J.H."/>
            <person name="Baker S.E."/>
            <person name="Grigoriev I.V."/>
            <person name="O'Malley M.A."/>
        </authorList>
    </citation>
    <scope>NUCLEOTIDE SEQUENCE [LARGE SCALE GENOMIC DNA]</scope>
    <source>
        <strain evidence="5 6">G1</strain>
    </source>
</reference>
<dbReference type="GO" id="GO:0005524">
    <property type="term" value="F:ATP binding"/>
    <property type="evidence" value="ECO:0007669"/>
    <property type="project" value="UniProtKB-KW"/>
</dbReference>
<dbReference type="PANTHER" id="PTHR35372">
    <property type="entry name" value="ATP BINDING PROTEIN-RELATED"/>
    <property type="match status" value="1"/>
</dbReference>
<dbReference type="Proteomes" id="UP000193920">
    <property type="component" value="Unassembled WGS sequence"/>
</dbReference>